<sequence>HHRITLELNKYQVMFLVPFRGSGVNDGSPSNKKKPTKRDNVSANRNKLVPKTQPAKTVQNGISEIQKKPEGKNVTDILRQRLHQKIEESRGQGPPKDPSSEEVKKKRERRKQERGKGKQEKLIWSSLKSKDEGKAQRKKKWAQRSQQVMQKMQKWQDKRRRKIKKCKDAKMEKRKQRARKKCCVLPEDL</sequence>
<evidence type="ECO:0000256" key="1">
    <source>
        <dbReference type="SAM" id="MobiDB-lite"/>
    </source>
</evidence>
<feature type="compositionally biased region" description="Basic and acidic residues" evidence="1">
    <location>
        <begin position="98"/>
        <end position="121"/>
    </location>
</feature>
<dbReference type="InterPro" id="IPR007019">
    <property type="entry name" value="SURF6"/>
</dbReference>
<reference evidence="2" key="1">
    <citation type="submission" date="2025-08" db="UniProtKB">
        <authorList>
            <consortium name="Ensembl"/>
        </authorList>
    </citation>
    <scope>IDENTIFICATION</scope>
</reference>
<accession>A0A8C1R420</accession>
<dbReference type="Ensembl" id="ENSCCRT00010095070.1">
    <property type="protein sequence ID" value="ENSCCRP00010085697.1"/>
    <property type="gene ID" value="ENSCCRG00010037426.1"/>
</dbReference>
<dbReference type="GO" id="GO:0003677">
    <property type="term" value="F:DNA binding"/>
    <property type="evidence" value="ECO:0007669"/>
    <property type="project" value="TreeGrafter"/>
</dbReference>
<evidence type="ECO:0000313" key="3">
    <source>
        <dbReference type="Proteomes" id="UP000694427"/>
    </source>
</evidence>
<organism evidence="2 3">
    <name type="scientific">Cyprinus carpio</name>
    <name type="common">Common carp</name>
    <dbReference type="NCBI Taxonomy" id="7962"/>
    <lineage>
        <taxon>Eukaryota</taxon>
        <taxon>Metazoa</taxon>
        <taxon>Chordata</taxon>
        <taxon>Craniata</taxon>
        <taxon>Vertebrata</taxon>
        <taxon>Euteleostomi</taxon>
        <taxon>Actinopterygii</taxon>
        <taxon>Neopterygii</taxon>
        <taxon>Teleostei</taxon>
        <taxon>Ostariophysi</taxon>
        <taxon>Cypriniformes</taxon>
        <taxon>Cyprinidae</taxon>
        <taxon>Cyprininae</taxon>
        <taxon>Cyprinus</taxon>
    </lineage>
</organism>
<protein>
    <submittedName>
        <fullName evidence="2">Uncharacterized protein</fullName>
    </submittedName>
</protein>
<dbReference type="PANTHER" id="PTHR14369">
    <property type="entry name" value="SURFEIT LOCUS PROTEIN 6"/>
    <property type="match status" value="1"/>
</dbReference>
<dbReference type="AlphaFoldDB" id="A0A8C1R420"/>
<dbReference type="GO" id="GO:0042273">
    <property type="term" value="P:ribosomal large subunit biogenesis"/>
    <property type="evidence" value="ECO:0007669"/>
    <property type="project" value="TreeGrafter"/>
</dbReference>
<evidence type="ECO:0000313" key="2">
    <source>
        <dbReference type="Ensembl" id="ENSCCRP00010085697.1"/>
    </source>
</evidence>
<name>A0A8C1R420_CYPCA</name>
<feature type="region of interest" description="Disordered" evidence="1">
    <location>
        <begin position="20"/>
        <end position="189"/>
    </location>
</feature>
<dbReference type="PANTHER" id="PTHR14369:SF0">
    <property type="entry name" value="SURFEIT LOCUS PROTEIN 6"/>
    <property type="match status" value="1"/>
</dbReference>
<proteinExistence type="predicted"/>
<dbReference type="Proteomes" id="UP000694427">
    <property type="component" value="Unplaced"/>
</dbReference>
<keyword evidence="3" id="KW-1185">Reference proteome</keyword>
<dbReference type="GO" id="GO:0005730">
    <property type="term" value="C:nucleolus"/>
    <property type="evidence" value="ECO:0007669"/>
    <property type="project" value="TreeGrafter"/>
</dbReference>
<reference evidence="2" key="2">
    <citation type="submission" date="2025-09" db="UniProtKB">
        <authorList>
            <consortium name="Ensembl"/>
        </authorList>
    </citation>
    <scope>IDENTIFICATION</scope>
</reference>
<feature type="compositionally biased region" description="Basic residues" evidence="1">
    <location>
        <begin position="172"/>
        <end position="182"/>
    </location>
</feature>
<dbReference type="GO" id="GO:0042274">
    <property type="term" value="P:ribosomal small subunit biogenesis"/>
    <property type="evidence" value="ECO:0007669"/>
    <property type="project" value="TreeGrafter"/>
</dbReference>
<dbReference type="GO" id="GO:0003723">
    <property type="term" value="F:RNA binding"/>
    <property type="evidence" value="ECO:0007669"/>
    <property type="project" value="TreeGrafter"/>
</dbReference>
<feature type="compositionally biased region" description="Polar residues" evidence="1">
    <location>
        <begin position="54"/>
        <end position="63"/>
    </location>
</feature>